<keyword evidence="2" id="KW-1185">Reference proteome</keyword>
<gene>
    <name evidence="1" type="ORF">TNCV_2691671</name>
</gene>
<dbReference type="Proteomes" id="UP000887159">
    <property type="component" value="Unassembled WGS sequence"/>
</dbReference>
<proteinExistence type="predicted"/>
<sequence length="87" mass="9865">MWVGEVDLTEFERRMIEVAQSVIIGTSKMAALVKCSRVAVSNVNRGWITKKQTGSQRQANSRSKKQIEKIVQHNRIANVRQIEGNLN</sequence>
<dbReference type="AlphaFoldDB" id="A0A8X7BAD2"/>
<evidence type="ECO:0000313" key="2">
    <source>
        <dbReference type="Proteomes" id="UP000887159"/>
    </source>
</evidence>
<accession>A0A8X7BAD2</accession>
<name>A0A8X7BAD2_TRICX</name>
<dbReference type="EMBL" id="BMAU01021370">
    <property type="protein sequence ID" value="GFY24976.1"/>
    <property type="molecule type" value="Genomic_DNA"/>
</dbReference>
<comment type="caution">
    <text evidence="1">The sequence shown here is derived from an EMBL/GenBank/DDBJ whole genome shotgun (WGS) entry which is preliminary data.</text>
</comment>
<protein>
    <submittedName>
        <fullName evidence="1">Uncharacterized protein</fullName>
    </submittedName>
</protein>
<reference evidence="1" key="1">
    <citation type="submission" date="2020-08" db="EMBL/GenBank/DDBJ databases">
        <title>Multicomponent nature underlies the extraordinary mechanical properties of spider dragline silk.</title>
        <authorList>
            <person name="Kono N."/>
            <person name="Nakamura H."/>
            <person name="Mori M."/>
            <person name="Yoshida Y."/>
            <person name="Ohtoshi R."/>
            <person name="Malay A.D."/>
            <person name="Moran D.A.P."/>
            <person name="Tomita M."/>
            <person name="Numata K."/>
            <person name="Arakawa K."/>
        </authorList>
    </citation>
    <scope>NUCLEOTIDE SEQUENCE</scope>
</reference>
<evidence type="ECO:0000313" key="1">
    <source>
        <dbReference type="EMBL" id="GFY24976.1"/>
    </source>
</evidence>
<organism evidence="1 2">
    <name type="scientific">Trichonephila clavipes</name>
    <name type="common">Golden silk orbweaver</name>
    <name type="synonym">Nephila clavipes</name>
    <dbReference type="NCBI Taxonomy" id="2585209"/>
    <lineage>
        <taxon>Eukaryota</taxon>
        <taxon>Metazoa</taxon>
        <taxon>Ecdysozoa</taxon>
        <taxon>Arthropoda</taxon>
        <taxon>Chelicerata</taxon>
        <taxon>Arachnida</taxon>
        <taxon>Araneae</taxon>
        <taxon>Araneomorphae</taxon>
        <taxon>Entelegynae</taxon>
        <taxon>Araneoidea</taxon>
        <taxon>Nephilidae</taxon>
        <taxon>Trichonephila</taxon>
    </lineage>
</organism>